<gene>
    <name evidence="1" type="ORF">CHS0354_028331</name>
</gene>
<reference evidence="1" key="2">
    <citation type="journal article" date="2021" name="Genome Biol. Evol.">
        <title>Developing a high-quality reference genome for a parasitic bivalve with doubly uniparental inheritance (Bivalvia: Unionida).</title>
        <authorList>
            <person name="Smith C.H."/>
        </authorList>
    </citation>
    <scope>NUCLEOTIDE SEQUENCE</scope>
    <source>
        <strain evidence="1">CHS0354</strain>
        <tissue evidence="1">Mantle</tissue>
    </source>
</reference>
<organism evidence="1 2">
    <name type="scientific">Potamilus streckersoni</name>
    <dbReference type="NCBI Taxonomy" id="2493646"/>
    <lineage>
        <taxon>Eukaryota</taxon>
        <taxon>Metazoa</taxon>
        <taxon>Spiralia</taxon>
        <taxon>Lophotrochozoa</taxon>
        <taxon>Mollusca</taxon>
        <taxon>Bivalvia</taxon>
        <taxon>Autobranchia</taxon>
        <taxon>Heteroconchia</taxon>
        <taxon>Palaeoheterodonta</taxon>
        <taxon>Unionida</taxon>
        <taxon>Unionoidea</taxon>
        <taxon>Unionidae</taxon>
        <taxon>Ambleminae</taxon>
        <taxon>Lampsilini</taxon>
        <taxon>Potamilus</taxon>
    </lineage>
</organism>
<name>A0AAE0RTU2_9BIVA</name>
<keyword evidence="2" id="KW-1185">Reference proteome</keyword>
<protein>
    <submittedName>
        <fullName evidence="1">Uncharacterized protein</fullName>
    </submittedName>
</protein>
<sequence length="85" mass="9744">MADRPSCGEYGRIRDWTIHYKATQVEGIRQKMRERGDFQLGLFISIDFNCKVRHLLEGTQNMFMRGSILAGYLQLGTWGLSTMAA</sequence>
<reference evidence="1" key="3">
    <citation type="submission" date="2023-05" db="EMBL/GenBank/DDBJ databases">
        <authorList>
            <person name="Smith C.H."/>
        </authorList>
    </citation>
    <scope>NUCLEOTIDE SEQUENCE</scope>
    <source>
        <strain evidence="1">CHS0354</strain>
        <tissue evidence="1">Mantle</tissue>
    </source>
</reference>
<accession>A0AAE0RTU2</accession>
<evidence type="ECO:0000313" key="1">
    <source>
        <dbReference type="EMBL" id="KAK3579506.1"/>
    </source>
</evidence>
<proteinExistence type="predicted"/>
<comment type="caution">
    <text evidence="1">The sequence shown here is derived from an EMBL/GenBank/DDBJ whole genome shotgun (WGS) entry which is preliminary data.</text>
</comment>
<evidence type="ECO:0000313" key="2">
    <source>
        <dbReference type="Proteomes" id="UP001195483"/>
    </source>
</evidence>
<dbReference type="AlphaFoldDB" id="A0AAE0RTU2"/>
<dbReference type="EMBL" id="JAEAOA010001694">
    <property type="protein sequence ID" value="KAK3579506.1"/>
    <property type="molecule type" value="Genomic_DNA"/>
</dbReference>
<dbReference type="Proteomes" id="UP001195483">
    <property type="component" value="Unassembled WGS sequence"/>
</dbReference>
<reference evidence="1" key="1">
    <citation type="journal article" date="2021" name="Genome Biol. Evol.">
        <title>A High-Quality Reference Genome for a Parasitic Bivalve with Doubly Uniparental Inheritance (Bivalvia: Unionida).</title>
        <authorList>
            <person name="Smith C.H."/>
        </authorList>
    </citation>
    <scope>NUCLEOTIDE SEQUENCE</scope>
    <source>
        <strain evidence="1">CHS0354</strain>
    </source>
</reference>